<dbReference type="InterPro" id="IPR031248">
    <property type="entry name" value="RNF213"/>
</dbReference>
<dbReference type="EMBL" id="ASPP01036739">
    <property type="protein sequence ID" value="ETO02082.1"/>
    <property type="molecule type" value="Genomic_DNA"/>
</dbReference>
<comment type="caution">
    <text evidence="1">The sequence shown here is derived from an EMBL/GenBank/DDBJ whole genome shotgun (WGS) entry which is preliminary data.</text>
</comment>
<evidence type="ECO:0000313" key="1">
    <source>
        <dbReference type="EMBL" id="ETO02082.1"/>
    </source>
</evidence>
<gene>
    <name evidence="1" type="ORF">RFI_35354</name>
</gene>
<reference evidence="1 2" key="1">
    <citation type="journal article" date="2013" name="Curr. Biol.">
        <title>The Genome of the Foraminiferan Reticulomyxa filosa.</title>
        <authorList>
            <person name="Glockner G."/>
            <person name="Hulsmann N."/>
            <person name="Schleicher M."/>
            <person name="Noegel A.A."/>
            <person name="Eichinger L."/>
            <person name="Gallinger C."/>
            <person name="Pawlowski J."/>
            <person name="Sierra R."/>
            <person name="Euteneuer U."/>
            <person name="Pillet L."/>
            <person name="Moustafa A."/>
            <person name="Platzer M."/>
            <person name="Groth M."/>
            <person name="Szafranski K."/>
            <person name="Schliwa M."/>
        </authorList>
    </citation>
    <scope>NUCLEOTIDE SEQUENCE [LARGE SCALE GENOMIC DNA]</scope>
</reference>
<name>X6LLR6_RETFI</name>
<evidence type="ECO:0000313" key="2">
    <source>
        <dbReference type="Proteomes" id="UP000023152"/>
    </source>
</evidence>
<dbReference type="AlphaFoldDB" id="X6LLR6"/>
<proteinExistence type="predicted"/>
<dbReference type="OrthoDB" id="447708at2759"/>
<protein>
    <recommendedName>
        <fullName evidence="3">ATPase AAA-type core domain-containing protein</fullName>
    </recommendedName>
</protein>
<accession>X6LLR6</accession>
<dbReference type="GO" id="GO:0016887">
    <property type="term" value="F:ATP hydrolysis activity"/>
    <property type="evidence" value="ECO:0007669"/>
    <property type="project" value="InterPro"/>
</dbReference>
<dbReference type="PANTHER" id="PTHR22605">
    <property type="entry name" value="RZ-TYPE DOMAIN-CONTAINING PROTEIN"/>
    <property type="match status" value="1"/>
</dbReference>
<sequence>MHFIPRHKKLQTKCYKELWDQTERYYNDKTTTILFLFDEIGLVEQSSHNPLKILHQLLEHPKIAFIGISNWSLDAAKMNQ</sequence>
<dbReference type="PANTHER" id="PTHR22605:SF1">
    <property type="entry name" value="RZ-TYPE DOMAIN-CONTAINING PROTEIN"/>
    <property type="match status" value="1"/>
</dbReference>
<organism evidence="1 2">
    <name type="scientific">Reticulomyxa filosa</name>
    <dbReference type="NCBI Taxonomy" id="46433"/>
    <lineage>
        <taxon>Eukaryota</taxon>
        <taxon>Sar</taxon>
        <taxon>Rhizaria</taxon>
        <taxon>Retaria</taxon>
        <taxon>Foraminifera</taxon>
        <taxon>Monothalamids</taxon>
        <taxon>Reticulomyxidae</taxon>
        <taxon>Reticulomyxa</taxon>
    </lineage>
</organism>
<evidence type="ECO:0008006" key="3">
    <source>
        <dbReference type="Google" id="ProtNLM"/>
    </source>
</evidence>
<dbReference type="Proteomes" id="UP000023152">
    <property type="component" value="Unassembled WGS sequence"/>
</dbReference>
<keyword evidence="2" id="KW-1185">Reference proteome</keyword>
<dbReference type="GO" id="GO:0004842">
    <property type="term" value="F:ubiquitin-protein transferase activity"/>
    <property type="evidence" value="ECO:0007669"/>
    <property type="project" value="InterPro"/>
</dbReference>